<protein>
    <submittedName>
        <fullName evidence="7">UPF0042 nucleotide-binding protein</fullName>
    </submittedName>
</protein>
<dbReference type="PIRSF" id="PIRSF005052">
    <property type="entry name" value="P-loopkin"/>
    <property type="match status" value="1"/>
</dbReference>
<dbReference type="InterPro" id="IPR053931">
    <property type="entry name" value="RapZ_C"/>
</dbReference>
<dbReference type="InterPro" id="IPR005337">
    <property type="entry name" value="RapZ-like"/>
</dbReference>
<dbReference type="Gene3D" id="3.40.50.300">
    <property type="entry name" value="P-loop containing nucleotide triphosphate hydrolases"/>
    <property type="match status" value="1"/>
</dbReference>
<sequence length="301" mass="33469">MNAPTDATPAAAQAQAQVLVVSGLSGSGKSVALRTLEDLDYYCADNLPAELLPQFVDSVVDGDRDATRLAVGIDVRNRVEDLADLPRSLAALGQAGHGYRLVFLDTRDEVLIKRFNETRRRHPLSRHGLPLAEAIARERELLRPLMALADAVIDSSELNVHQLRRKITTEIASVSSATRLSILLESFAYKHGLPADADFVFDVRCLPNPHWLPALRPLSGRDAAVREHLDEQPLVRDYLDLVIRFLDSFLPRFESDSRSYVTIAFGCTGGRHRSVYCAEAVASHLRENGREQVVTFHREIE</sequence>
<dbReference type="Proteomes" id="UP000199603">
    <property type="component" value="Unassembled WGS sequence"/>
</dbReference>
<keyword evidence="2 4" id="KW-0067">ATP-binding</keyword>
<gene>
    <name evidence="7" type="ORF">SAMN04488509_10228</name>
</gene>
<feature type="binding site" evidence="4">
    <location>
        <begin position="74"/>
        <end position="77"/>
    </location>
    <ligand>
        <name>GTP</name>
        <dbReference type="ChEBI" id="CHEBI:37565"/>
    </ligand>
</feature>
<proteinExistence type="inferred from homology"/>
<dbReference type="EMBL" id="FNAG01000002">
    <property type="protein sequence ID" value="SDD33121.1"/>
    <property type="molecule type" value="Genomic_DNA"/>
</dbReference>
<feature type="binding site" evidence="4">
    <location>
        <begin position="23"/>
        <end position="30"/>
    </location>
    <ligand>
        <name>ATP</name>
        <dbReference type="ChEBI" id="CHEBI:30616"/>
    </ligand>
</feature>
<dbReference type="Pfam" id="PF03668">
    <property type="entry name" value="RapZ-like_N"/>
    <property type="match status" value="1"/>
</dbReference>
<evidence type="ECO:0000259" key="6">
    <source>
        <dbReference type="Pfam" id="PF22740"/>
    </source>
</evidence>
<keyword evidence="8" id="KW-1185">Reference proteome</keyword>
<dbReference type="OrthoDB" id="9784461at2"/>
<dbReference type="Pfam" id="PF22740">
    <property type="entry name" value="PapZ_C"/>
    <property type="match status" value="1"/>
</dbReference>
<evidence type="ECO:0000256" key="2">
    <source>
        <dbReference type="ARBA" id="ARBA00022840"/>
    </source>
</evidence>
<dbReference type="InterPro" id="IPR053930">
    <property type="entry name" value="RapZ-like_N"/>
</dbReference>
<dbReference type="PANTHER" id="PTHR30448:SF0">
    <property type="entry name" value="RNASE ADAPTER PROTEIN RAPZ"/>
    <property type="match status" value="1"/>
</dbReference>
<evidence type="ECO:0000256" key="3">
    <source>
        <dbReference type="ARBA" id="ARBA00023134"/>
    </source>
</evidence>
<dbReference type="InterPro" id="IPR027417">
    <property type="entry name" value="P-loop_NTPase"/>
</dbReference>
<feature type="domain" description="RapZ-like N-terminal" evidence="5">
    <location>
        <begin position="17"/>
        <end position="172"/>
    </location>
</feature>
<accession>A0A1G6TVR2</accession>
<evidence type="ECO:0000256" key="1">
    <source>
        <dbReference type="ARBA" id="ARBA00022741"/>
    </source>
</evidence>
<dbReference type="RefSeq" id="WP_091239550.1">
    <property type="nucleotide sequence ID" value="NZ_FNAG01000002.1"/>
</dbReference>
<dbReference type="SUPFAM" id="SSF52540">
    <property type="entry name" value="P-loop containing nucleoside triphosphate hydrolases"/>
    <property type="match status" value="1"/>
</dbReference>
<name>A0A1G6TVR2_9GAMM</name>
<keyword evidence="1 4" id="KW-0547">Nucleotide-binding</keyword>
<evidence type="ECO:0000256" key="4">
    <source>
        <dbReference type="HAMAP-Rule" id="MF_00636"/>
    </source>
</evidence>
<dbReference type="AlphaFoldDB" id="A0A1G6TVR2"/>
<evidence type="ECO:0000313" key="7">
    <source>
        <dbReference type="EMBL" id="SDD33121.1"/>
    </source>
</evidence>
<dbReference type="HAMAP" id="MF_00636">
    <property type="entry name" value="RapZ_like"/>
    <property type="match status" value="1"/>
</dbReference>
<dbReference type="GO" id="GO:0005524">
    <property type="term" value="F:ATP binding"/>
    <property type="evidence" value="ECO:0007669"/>
    <property type="project" value="UniProtKB-UniRule"/>
</dbReference>
<dbReference type="STRING" id="265719.SAMN04488509_10228"/>
<dbReference type="GO" id="GO:0005525">
    <property type="term" value="F:GTP binding"/>
    <property type="evidence" value="ECO:0007669"/>
    <property type="project" value="UniProtKB-UniRule"/>
</dbReference>
<organism evidence="7 8">
    <name type="scientific">Aquimonas voraii</name>
    <dbReference type="NCBI Taxonomy" id="265719"/>
    <lineage>
        <taxon>Bacteria</taxon>
        <taxon>Pseudomonadati</taxon>
        <taxon>Pseudomonadota</taxon>
        <taxon>Gammaproteobacteria</taxon>
        <taxon>Lysobacterales</taxon>
        <taxon>Lysobacteraceae</taxon>
        <taxon>Aquimonas</taxon>
    </lineage>
</organism>
<evidence type="ECO:0000259" key="5">
    <source>
        <dbReference type="Pfam" id="PF03668"/>
    </source>
</evidence>
<reference evidence="7 8" key="1">
    <citation type="submission" date="2016-10" db="EMBL/GenBank/DDBJ databases">
        <authorList>
            <person name="de Groot N.N."/>
        </authorList>
    </citation>
    <scope>NUCLEOTIDE SEQUENCE [LARGE SCALE GENOMIC DNA]</scope>
    <source>
        <strain evidence="7 8">DSM 16957</strain>
    </source>
</reference>
<keyword evidence="3 4" id="KW-0342">GTP-binding</keyword>
<dbReference type="PANTHER" id="PTHR30448">
    <property type="entry name" value="RNASE ADAPTER PROTEIN RAPZ"/>
    <property type="match status" value="1"/>
</dbReference>
<dbReference type="NCBIfam" id="NF003828">
    <property type="entry name" value="PRK05416.1"/>
    <property type="match status" value="1"/>
</dbReference>
<evidence type="ECO:0000313" key="8">
    <source>
        <dbReference type="Proteomes" id="UP000199603"/>
    </source>
</evidence>
<feature type="domain" description="RapZ C-terminal" evidence="6">
    <location>
        <begin position="181"/>
        <end position="301"/>
    </location>
</feature>